<dbReference type="Proteomes" id="UP000431451">
    <property type="component" value="Unassembled WGS sequence"/>
</dbReference>
<dbReference type="RefSeq" id="WP_268259050.1">
    <property type="nucleotide sequence ID" value="NZ_CAKJVD010000039.1"/>
</dbReference>
<dbReference type="Proteomes" id="UP001189143">
    <property type="component" value="Unassembled WGS sequence"/>
</dbReference>
<gene>
    <name evidence="2" type="ORF">CNEO2_480013</name>
    <name evidence="1" type="ORF">CNEO_44944</name>
    <name evidence="3" type="ORF">CNEONATNEC25_00787</name>
</gene>
<evidence type="ECO:0000313" key="4">
    <source>
        <dbReference type="Proteomes" id="UP000431451"/>
    </source>
</evidence>
<accession>A0A650M9R5</accession>
<evidence type="ECO:0000313" key="3">
    <source>
        <dbReference type="EMBL" id="VCT83192.1"/>
    </source>
</evidence>
<reference evidence="2" key="3">
    <citation type="submission" date="2022-10" db="EMBL/GenBank/DDBJ databases">
        <authorList>
            <person name="Aires J."/>
            <person name="Mesa V."/>
        </authorList>
    </citation>
    <scope>NUCLEOTIDE SEQUENCE</scope>
    <source>
        <strain evidence="2">Clostridium neonatale JD116</strain>
    </source>
</reference>
<evidence type="ECO:0000313" key="1">
    <source>
        <dbReference type="EMBL" id="CAG9710797.1"/>
    </source>
</evidence>
<dbReference type="Proteomes" id="UP000789738">
    <property type="component" value="Unassembled WGS sequence"/>
</dbReference>
<dbReference type="AlphaFoldDB" id="A0A650M9R5"/>
<evidence type="ECO:0000313" key="2">
    <source>
        <dbReference type="EMBL" id="CAI3636700.1"/>
    </source>
</evidence>
<dbReference type="EMBL" id="CAKJVE010000004">
    <property type="protein sequence ID" value="CAG9710797.1"/>
    <property type="molecule type" value="Genomic_DNA"/>
</dbReference>
<reference evidence="3 4" key="1">
    <citation type="submission" date="2018-06" db="EMBL/GenBank/DDBJ databases">
        <authorList>
            <consortium name="IHU Genomes"/>
        </authorList>
    </citation>
    <scope>NUCLEOTIDE SEQUENCE [LARGE SCALE GENOMIC DNA]</scope>
    <source>
        <strain evidence="3 4">NEC25</strain>
    </source>
</reference>
<sequence length="42" mass="5129">MKSLNEIFNSAIAKQLTRLIELEEYTDYKNAYNKYLVFLQRR</sequence>
<dbReference type="EMBL" id="CAMTCP010000246">
    <property type="protein sequence ID" value="CAI3636700.1"/>
    <property type="molecule type" value="Genomic_DNA"/>
</dbReference>
<organism evidence="3 4">
    <name type="scientific">Clostridium neonatale</name>
    <dbReference type="NCBI Taxonomy" id="137838"/>
    <lineage>
        <taxon>Bacteria</taxon>
        <taxon>Bacillati</taxon>
        <taxon>Bacillota</taxon>
        <taxon>Clostridia</taxon>
        <taxon>Eubacteriales</taxon>
        <taxon>Clostridiaceae</taxon>
        <taxon>Clostridium</taxon>
    </lineage>
</organism>
<protein>
    <submittedName>
        <fullName evidence="3">Uncharacterized protein</fullName>
    </submittedName>
</protein>
<name>A0A650M9R5_9CLOT</name>
<dbReference type="GeneID" id="79395923"/>
<reference evidence="1" key="2">
    <citation type="submission" date="2021-10" db="EMBL/GenBank/DDBJ databases">
        <authorList>
            <person name="Mesa V."/>
        </authorList>
    </citation>
    <scope>NUCLEOTIDE SEQUENCE</scope>
    <source>
        <strain evidence="1">CC3_PB</strain>
    </source>
</reference>
<proteinExistence type="predicted"/>
<dbReference type="EMBL" id="UWJD01000001">
    <property type="protein sequence ID" value="VCT83192.1"/>
    <property type="molecule type" value="Genomic_DNA"/>
</dbReference>